<keyword evidence="2" id="KW-1185">Reference proteome</keyword>
<protein>
    <submittedName>
        <fullName evidence="1">Uncharacterized protein</fullName>
    </submittedName>
</protein>
<comment type="caution">
    <text evidence="1">The sequence shown here is derived from an EMBL/GenBank/DDBJ whole genome shotgun (WGS) entry which is preliminary data.</text>
</comment>
<accession>A0A9Q5D1B5</accession>
<name>A0A9Q5D1B5_9BACT</name>
<organism evidence="1 2">
    <name type="scientific">Chitinophaga solisilvae</name>
    <dbReference type="NCBI Taxonomy" id="1233460"/>
    <lineage>
        <taxon>Bacteria</taxon>
        <taxon>Pseudomonadati</taxon>
        <taxon>Bacteroidota</taxon>
        <taxon>Chitinophagia</taxon>
        <taxon>Chitinophagales</taxon>
        <taxon>Chitinophagaceae</taxon>
        <taxon>Chitinophaga</taxon>
    </lineage>
</organism>
<evidence type="ECO:0000313" key="1">
    <source>
        <dbReference type="EMBL" id="NSL85919.1"/>
    </source>
</evidence>
<dbReference type="EMBL" id="RIAR02000001">
    <property type="protein sequence ID" value="NSL85919.1"/>
    <property type="molecule type" value="Genomic_DNA"/>
</dbReference>
<sequence length="204" mass="22992">MENTTASRHEQIFSQADLYMRTYGYYPNPEDPDPKPWPWPIGPVIREAHRNSLLTLIAHRHPVLWEIINGPGPQPWKYQYTAGPRPDPWLGAEAWRITFARNVAYAVIEKVELAAFISGNTNGGSGHSGGVRLLQALTDELCPPYFVKPHIPPKPKFDSLELFVMALEFRQAAKFTAEEALQKALLSAAEQLTEAGFKLDNDRL</sequence>
<evidence type="ECO:0000313" key="2">
    <source>
        <dbReference type="Proteomes" id="UP000281028"/>
    </source>
</evidence>
<dbReference type="AlphaFoldDB" id="A0A9Q5D1B5"/>
<proteinExistence type="predicted"/>
<dbReference type="Proteomes" id="UP000281028">
    <property type="component" value="Unassembled WGS sequence"/>
</dbReference>
<reference evidence="1" key="1">
    <citation type="submission" date="2020-05" db="EMBL/GenBank/DDBJ databases">
        <title>Chitinophaga laudate sp. nov., isolated from a tropical peat swamp.</title>
        <authorList>
            <person name="Goh C.B.S."/>
            <person name="Lee M.S."/>
            <person name="Parimannan S."/>
            <person name="Pasbakhsh P."/>
            <person name="Yule C.M."/>
            <person name="Rajandas H."/>
            <person name="Loke S."/>
            <person name="Croft L."/>
            <person name="Tan J.B.L."/>
        </authorList>
    </citation>
    <scope>NUCLEOTIDE SEQUENCE</scope>
    <source>
        <strain evidence="1">Mgbs1</strain>
    </source>
</reference>
<gene>
    <name evidence="1" type="ORF">ECE50_003690</name>
</gene>